<dbReference type="SUPFAM" id="SSF52374">
    <property type="entry name" value="Nucleotidylyl transferase"/>
    <property type="match status" value="1"/>
</dbReference>
<keyword evidence="7" id="KW-0648">Protein biosynthesis</keyword>
<dbReference type="Gene3D" id="3.40.50.620">
    <property type="entry name" value="HUPs"/>
    <property type="match status" value="1"/>
</dbReference>
<dbReference type="HOGENOM" id="CLU_015768_0_3_5"/>
<accession>D5BSZ9</accession>
<dbReference type="GO" id="GO:0006424">
    <property type="term" value="P:glutamyl-tRNA aminoacylation"/>
    <property type="evidence" value="ECO:0007669"/>
    <property type="project" value="TreeGrafter"/>
</dbReference>
<dbReference type="GO" id="GO:0005524">
    <property type="term" value="F:ATP binding"/>
    <property type="evidence" value="ECO:0007669"/>
    <property type="project" value="UniProtKB-KW"/>
</dbReference>
<dbReference type="Proteomes" id="UP000007460">
    <property type="component" value="Chromosome"/>
</dbReference>
<gene>
    <name evidence="9" type="ordered locus">SAR116_1153</name>
</gene>
<dbReference type="InterPro" id="IPR000924">
    <property type="entry name" value="Glu/Gln-tRNA-synth"/>
</dbReference>
<dbReference type="PANTHER" id="PTHR43311:SF1">
    <property type="entry name" value="GLUTAMYL-Q TRNA(ASP) SYNTHETASE"/>
    <property type="match status" value="1"/>
</dbReference>
<keyword evidence="2" id="KW-0479">Metal-binding</keyword>
<protein>
    <submittedName>
        <fullName evidence="9">Glutamyl-tRNA synthetase, class Ic</fullName>
        <ecNumber evidence="9">6.1.1.17</ecNumber>
    </submittedName>
</protein>
<dbReference type="InterPro" id="IPR049940">
    <property type="entry name" value="GluQ/Sye"/>
</dbReference>
<evidence type="ECO:0000256" key="5">
    <source>
        <dbReference type="ARBA" id="ARBA00022840"/>
    </source>
</evidence>
<evidence type="ECO:0000256" key="2">
    <source>
        <dbReference type="ARBA" id="ARBA00022723"/>
    </source>
</evidence>
<dbReference type="GO" id="GO:0004818">
    <property type="term" value="F:glutamate-tRNA ligase activity"/>
    <property type="evidence" value="ECO:0007669"/>
    <property type="project" value="UniProtKB-EC"/>
</dbReference>
<evidence type="ECO:0000259" key="8">
    <source>
        <dbReference type="Pfam" id="PF00749"/>
    </source>
</evidence>
<sequence>MITRFAPSPTGALHLGHIYAAKVAHDIAKAHGGHFHLRIDDLDTTRCRPDFVDAIYDDLRWAGLGWRGTVSFQSDRHTHYAKAISQLRDMNLLYPCYLTRRELASMTQAPHGTADITNPIMPINTDRLITDSEQKRRATDGQQAAWRLRMDAAIKYANAHTGIHSPLIWREYALSADAGPKQATPEIFGDVIIARKDLGSSYHLAVVIDDMLDNVSLVTRGVDLQSSTHLHRLLQALLDIPTPNYLHHPLVTDSSDKRLAKRDKAQAVAALRNSGMSAESMMSILPALPDYESVGI</sequence>
<reference evidence="9 10" key="1">
    <citation type="journal article" date="2010" name="J. Bacteriol.">
        <title>Complete genome sequence of "Candidatus Puniceispirillum marinum" IMCC1322, a representative of the SAR116 clade in the Alphaproteobacteria.</title>
        <authorList>
            <person name="Oh H.M."/>
            <person name="Kwon K.K."/>
            <person name="Kang I."/>
            <person name="Kang S.G."/>
            <person name="Lee J.H."/>
            <person name="Kim S.J."/>
            <person name="Cho J.C."/>
        </authorList>
    </citation>
    <scope>NUCLEOTIDE SEQUENCE [LARGE SCALE GENOMIC DNA]</scope>
    <source>
        <strain evidence="9 10">IMCC1322</strain>
    </source>
</reference>
<evidence type="ECO:0000256" key="7">
    <source>
        <dbReference type="RuleBase" id="RU363037"/>
    </source>
</evidence>
<keyword evidence="3 7" id="KW-0547">Nucleotide-binding</keyword>
<name>D5BSZ9_PUNMI</name>
<keyword evidence="4" id="KW-0862">Zinc</keyword>
<keyword evidence="1 7" id="KW-0436">Ligase</keyword>
<dbReference type="PRINTS" id="PR00987">
    <property type="entry name" value="TRNASYNTHGLU"/>
</dbReference>
<dbReference type="STRING" id="488538.SAR116_1153"/>
<evidence type="ECO:0000313" key="10">
    <source>
        <dbReference type="Proteomes" id="UP000007460"/>
    </source>
</evidence>
<dbReference type="AlphaFoldDB" id="D5BSZ9"/>
<evidence type="ECO:0000256" key="4">
    <source>
        <dbReference type="ARBA" id="ARBA00022833"/>
    </source>
</evidence>
<dbReference type="KEGG" id="apb:SAR116_1153"/>
<proteinExistence type="inferred from homology"/>
<dbReference type="PROSITE" id="PS00178">
    <property type="entry name" value="AA_TRNA_LIGASE_I"/>
    <property type="match status" value="1"/>
</dbReference>
<organism evidence="9 10">
    <name type="scientific">Puniceispirillum marinum (strain IMCC1322)</name>
    <dbReference type="NCBI Taxonomy" id="488538"/>
    <lineage>
        <taxon>Bacteria</taxon>
        <taxon>Pseudomonadati</taxon>
        <taxon>Pseudomonadota</taxon>
        <taxon>Alphaproteobacteria</taxon>
        <taxon>Candidatus Puniceispirillales</taxon>
        <taxon>Candidatus Puniceispirillaceae</taxon>
        <taxon>Candidatus Puniceispirillum</taxon>
    </lineage>
</organism>
<evidence type="ECO:0000256" key="3">
    <source>
        <dbReference type="ARBA" id="ARBA00022741"/>
    </source>
</evidence>
<keyword evidence="5 7" id="KW-0067">ATP-binding</keyword>
<dbReference type="InterPro" id="IPR001412">
    <property type="entry name" value="aa-tRNA-synth_I_CS"/>
</dbReference>
<dbReference type="NCBIfam" id="NF004315">
    <property type="entry name" value="PRK05710.1-4"/>
    <property type="match status" value="1"/>
</dbReference>
<dbReference type="GO" id="GO:0005829">
    <property type="term" value="C:cytosol"/>
    <property type="evidence" value="ECO:0007669"/>
    <property type="project" value="TreeGrafter"/>
</dbReference>
<dbReference type="EMBL" id="CP001751">
    <property type="protein sequence ID" value="ADE39396.1"/>
    <property type="molecule type" value="Genomic_DNA"/>
</dbReference>
<evidence type="ECO:0000256" key="1">
    <source>
        <dbReference type="ARBA" id="ARBA00022598"/>
    </source>
</evidence>
<feature type="domain" description="Glutamyl/glutaminyl-tRNA synthetase class Ib catalytic" evidence="8">
    <location>
        <begin position="3"/>
        <end position="284"/>
    </location>
</feature>
<evidence type="ECO:0000313" key="9">
    <source>
        <dbReference type="EMBL" id="ADE39396.1"/>
    </source>
</evidence>
<dbReference type="EC" id="6.1.1.17" evidence="9"/>
<dbReference type="eggNOG" id="COG0008">
    <property type="taxonomic scope" value="Bacteria"/>
</dbReference>
<dbReference type="RefSeq" id="WP_013046025.1">
    <property type="nucleotide sequence ID" value="NC_014010.1"/>
</dbReference>
<evidence type="ECO:0000256" key="6">
    <source>
        <dbReference type="ARBA" id="ARBA00023146"/>
    </source>
</evidence>
<keyword evidence="10" id="KW-1185">Reference proteome</keyword>
<comment type="similarity">
    <text evidence="7">Belongs to the class-I aminoacyl-tRNA synthetase family.</text>
</comment>
<dbReference type="InterPro" id="IPR020058">
    <property type="entry name" value="Glu/Gln-tRNA-synth_Ib_cat-dom"/>
</dbReference>
<dbReference type="PANTHER" id="PTHR43311">
    <property type="entry name" value="GLUTAMATE--TRNA LIGASE"/>
    <property type="match status" value="1"/>
</dbReference>
<dbReference type="Pfam" id="PF00749">
    <property type="entry name" value="tRNA-synt_1c"/>
    <property type="match status" value="1"/>
</dbReference>
<keyword evidence="6 7" id="KW-0030">Aminoacyl-tRNA synthetase</keyword>
<dbReference type="InterPro" id="IPR014729">
    <property type="entry name" value="Rossmann-like_a/b/a_fold"/>
</dbReference>